<protein>
    <recommendedName>
        <fullName evidence="3">Sulfotransferase</fullName>
        <ecNumber evidence="3">2.8.2.-</ecNumber>
    </recommendedName>
</protein>
<name>A0ABP0FNY6_CLALP</name>
<dbReference type="EC" id="2.8.2.-" evidence="3"/>
<reference evidence="5 6" key="1">
    <citation type="submission" date="2024-02" db="EMBL/GenBank/DDBJ databases">
        <authorList>
            <person name="Daric V."/>
            <person name="Darras S."/>
        </authorList>
    </citation>
    <scope>NUCLEOTIDE SEQUENCE [LARGE SCALE GENOMIC DNA]</scope>
</reference>
<proteinExistence type="inferred from homology"/>
<dbReference type="Gene3D" id="3.40.50.300">
    <property type="entry name" value="P-loop containing nucleotide triphosphate hydrolases"/>
    <property type="match status" value="1"/>
</dbReference>
<dbReference type="InterPro" id="IPR027417">
    <property type="entry name" value="P-loop_NTPase"/>
</dbReference>
<evidence type="ECO:0000313" key="5">
    <source>
        <dbReference type="EMBL" id="CAK8681061.1"/>
    </source>
</evidence>
<dbReference type="SUPFAM" id="SSF52540">
    <property type="entry name" value="P-loop containing nucleoside triphosphate hydrolases"/>
    <property type="match status" value="1"/>
</dbReference>
<dbReference type="InterPro" id="IPR000863">
    <property type="entry name" value="Sulfotransferase_dom"/>
</dbReference>
<evidence type="ECO:0000256" key="1">
    <source>
        <dbReference type="ARBA" id="ARBA00005771"/>
    </source>
</evidence>
<organism evidence="5 6">
    <name type="scientific">Clavelina lepadiformis</name>
    <name type="common">Light-bulb sea squirt</name>
    <name type="synonym">Ascidia lepadiformis</name>
    <dbReference type="NCBI Taxonomy" id="159417"/>
    <lineage>
        <taxon>Eukaryota</taxon>
        <taxon>Metazoa</taxon>
        <taxon>Chordata</taxon>
        <taxon>Tunicata</taxon>
        <taxon>Ascidiacea</taxon>
        <taxon>Aplousobranchia</taxon>
        <taxon>Clavelinidae</taxon>
        <taxon>Clavelina</taxon>
    </lineage>
</organism>
<sequence>MSTKLPVNQMEPMAEYYPKDWNIFCELSISGKQPVHLKEGEWYPDHILSWYPYRNDDNVLFLMNEEMKKHPTKKIKKNADFLGVQRSDEEINQIAEATSFENMKKKGVQLLSNVNFFRKGQIADWKNHFTVAQSELIDKKFNEKLCDIDIKFSYK</sequence>
<dbReference type="EMBL" id="CAWYQH010000079">
    <property type="protein sequence ID" value="CAK8681061.1"/>
    <property type="molecule type" value="Genomic_DNA"/>
</dbReference>
<evidence type="ECO:0000259" key="4">
    <source>
        <dbReference type="Pfam" id="PF00685"/>
    </source>
</evidence>
<dbReference type="PANTHER" id="PTHR11783">
    <property type="entry name" value="SULFOTRANSFERASE SULT"/>
    <property type="match status" value="1"/>
</dbReference>
<comment type="caution">
    <text evidence="5">The sequence shown here is derived from an EMBL/GenBank/DDBJ whole genome shotgun (WGS) entry which is preliminary data.</text>
</comment>
<gene>
    <name evidence="5" type="ORF">CVLEPA_LOCUS11300</name>
</gene>
<comment type="similarity">
    <text evidence="1 3">Belongs to the sulfotransferase 1 family.</text>
</comment>
<feature type="domain" description="Sulfotransferase" evidence="4">
    <location>
        <begin position="41"/>
        <end position="147"/>
    </location>
</feature>
<dbReference type="Pfam" id="PF00685">
    <property type="entry name" value="Sulfotransfer_1"/>
    <property type="match status" value="1"/>
</dbReference>
<evidence type="ECO:0000256" key="3">
    <source>
        <dbReference type="RuleBase" id="RU361155"/>
    </source>
</evidence>
<evidence type="ECO:0000313" key="6">
    <source>
        <dbReference type="Proteomes" id="UP001642483"/>
    </source>
</evidence>
<keyword evidence="6" id="KW-1185">Reference proteome</keyword>
<dbReference type="Proteomes" id="UP001642483">
    <property type="component" value="Unassembled WGS sequence"/>
</dbReference>
<accession>A0ABP0FNY6</accession>
<keyword evidence="2 3" id="KW-0808">Transferase</keyword>
<evidence type="ECO:0000256" key="2">
    <source>
        <dbReference type="ARBA" id="ARBA00022679"/>
    </source>
</evidence>